<comment type="caution">
    <text evidence="2">The sequence shown here is derived from an EMBL/GenBank/DDBJ whole genome shotgun (WGS) entry which is preliminary data.</text>
</comment>
<feature type="signal peptide" evidence="1">
    <location>
        <begin position="1"/>
        <end position="23"/>
    </location>
</feature>
<gene>
    <name evidence="2" type="ORF">INT45_013343</name>
</gene>
<organism evidence="2 3">
    <name type="scientific">Circinella minor</name>
    <dbReference type="NCBI Taxonomy" id="1195481"/>
    <lineage>
        <taxon>Eukaryota</taxon>
        <taxon>Fungi</taxon>
        <taxon>Fungi incertae sedis</taxon>
        <taxon>Mucoromycota</taxon>
        <taxon>Mucoromycotina</taxon>
        <taxon>Mucoromycetes</taxon>
        <taxon>Mucorales</taxon>
        <taxon>Lichtheimiaceae</taxon>
        <taxon>Circinella</taxon>
    </lineage>
</organism>
<dbReference type="OrthoDB" id="2443710at2759"/>
<keyword evidence="1" id="KW-0732">Signal</keyword>
<accession>A0A8H7VH46</accession>
<reference evidence="2 3" key="1">
    <citation type="submission" date="2020-12" db="EMBL/GenBank/DDBJ databases">
        <title>Metabolic potential, ecology and presence of endohyphal bacteria is reflected in genomic diversity of Mucoromycotina.</title>
        <authorList>
            <person name="Muszewska A."/>
            <person name="Okrasinska A."/>
            <person name="Steczkiewicz K."/>
            <person name="Drgas O."/>
            <person name="Orlowska M."/>
            <person name="Perlinska-Lenart U."/>
            <person name="Aleksandrzak-Piekarczyk T."/>
            <person name="Szatraj K."/>
            <person name="Zielenkiewicz U."/>
            <person name="Pilsyk S."/>
            <person name="Malc E."/>
            <person name="Mieczkowski P."/>
            <person name="Kruszewska J.S."/>
            <person name="Biernat P."/>
            <person name="Pawlowska J."/>
        </authorList>
    </citation>
    <scope>NUCLEOTIDE SEQUENCE [LARGE SCALE GENOMIC DNA]</scope>
    <source>
        <strain evidence="2 3">CBS 142.35</strain>
    </source>
</reference>
<feature type="chain" id="PRO_5034525514" evidence="1">
    <location>
        <begin position="24"/>
        <end position="107"/>
    </location>
</feature>
<evidence type="ECO:0000256" key="1">
    <source>
        <dbReference type="SAM" id="SignalP"/>
    </source>
</evidence>
<protein>
    <submittedName>
        <fullName evidence="2">Uncharacterized protein</fullName>
    </submittedName>
</protein>
<evidence type="ECO:0000313" key="2">
    <source>
        <dbReference type="EMBL" id="KAG2218677.1"/>
    </source>
</evidence>
<dbReference type="AlphaFoldDB" id="A0A8H7VH46"/>
<sequence>MKYSTIMLFASVLVLSAAYSSIAQTTVKRQASRDCPECSTSAFQQCGKHGCYNGYCWSECQGAGTALAGANEWCYTTEGRSQDFNYVKCTNDEECCPSWHCAGSCTV</sequence>
<name>A0A8H7VH46_9FUNG</name>
<proteinExistence type="predicted"/>
<dbReference type="Proteomes" id="UP000646827">
    <property type="component" value="Unassembled WGS sequence"/>
</dbReference>
<keyword evidence="3" id="KW-1185">Reference proteome</keyword>
<evidence type="ECO:0000313" key="3">
    <source>
        <dbReference type="Proteomes" id="UP000646827"/>
    </source>
</evidence>
<dbReference type="EMBL" id="JAEPRB010000216">
    <property type="protein sequence ID" value="KAG2218677.1"/>
    <property type="molecule type" value="Genomic_DNA"/>
</dbReference>